<keyword evidence="9" id="KW-1185">Reference proteome</keyword>
<evidence type="ECO:0000256" key="4">
    <source>
        <dbReference type="ARBA" id="ARBA00022989"/>
    </source>
</evidence>
<keyword evidence="3 6" id="KW-0812">Transmembrane</keyword>
<feature type="transmembrane region" description="Helical" evidence="6">
    <location>
        <begin position="199"/>
        <end position="218"/>
    </location>
</feature>
<accession>A0ABP9K6B8</accession>
<evidence type="ECO:0000259" key="7">
    <source>
        <dbReference type="Pfam" id="PF00892"/>
    </source>
</evidence>
<comment type="similarity">
    <text evidence="2">Belongs to the EamA transporter family.</text>
</comment>
<dbReference type="InterPro" id="IPR037185">
    <property type="entry name" value="EmrE-like"/>
</dbReference>
<feature type="transmembrane region" description="Helical" evidence="6">
    <location>
        <begin position="112"/>
        <end position="135"/>
    </location>
</feature>
<feature type="domain" description="EamA" evidence="7">
    <location>
        <begin position="169"/>
        <end position="300"/>
    </location>
</feature>
<dbReference type="PANTHER" id="PTHR32322">
    <property type="entry name" value="INNER MEMBRANE TRANSPORTER"/>
    <property type="match status" value="1"/>
</dbReference>
<dbReference type="InterPro" id="IPR050638">
    <property type="entry name" value="AA-Vitamin_Transporters"/>
</dbReference>
<name>A0ABP9K6B8_9NOCA</name>
<feature type="transmembrane region" description="Helical" evidence="6">
    <location>
        <begin position="285"/>
        <end position="303"/>
    </location>
</feature>
<proteinExistence type="inferred from homology"/>
<dbReference type="SUPFAM" id="SSF103481">
    <property type="entry name" value="Multidrug resistance efflux transporter EmrE"/>
    <property type="match status" value="2"/>
</dbReference>
<evidence type="ECO:0000256" key="6">
    <source>
        <dbReference type="SAM" id="Phobius"/>
    </source>
</evidence>
<keyword evidence="4 6" id="KW-1133">Transmembrane helix</keyword>
<feature type="transmembrane region" description="Helical" evidence="6">
    <location>
        <begin position="257"/>
        <end position="279"/>
    </location>
</feature>
<gene>
    <name evidence="8" type="ORF">GCM10023318_21800</name>
</gene>
<dbReference type="Proteomes" id="UP001500603">
    <property type="component" value="Unassembled WGS sequence"/>
</dbReference>
<evidence type="ECO:0000256" key="2">
    <source>
        <dbReference type="ARBA" id="ARBA00007362"/>
    </source>
</evidence>
<protein>
    <submittedName>
        <fullName evidence="8">DMT family transporter</fullName>
    </submittedName>
</protein>
<feature type="transmembrane region" description="Helical" evidence="6">
    <location>
        <begin position="167"/>
        <end position="187"/>
    </location>
</feature>
<feature type="transmembrane region" description="Helical" evidence="6">
    <location>
        <begin position="84"/>
        <end position="106"/>
    </location>
</feature>
<dbReference type="RefSeq" id="WP_345495133.1">
    <property type="nucleotide sequence ID" value="NZ_BAABJM010000002.1"/>
</dbReference>
<sequence length="326" mass="33196">MSETSPPARRLPIRLAGPTAILYAAGYPIGAATVAVMSPFLVISLRFAASAVLLWGVVVARHVLGARGGAAAPRVSPLSDRRKVGHAMIAGLLTQGVQFLGAYWGLAHGVSAGLAALVIALNPVMTAALLAVFLGQRQSRRGVVALGLAAAAVVLACLPKIVHDHAVGPGVIAVIIAMLGLSVGGVYQGRHCSNMDPWVVNALGLTASTPVAALTLLFSPVTTTDLPRALILLTVMVVISSMIGTTLYSACIKRAGAMAAAILFAVIPAITSLIAWAFLGEQLSILTLVGLLLGAGACALQAASARQKGRAVTSDEAPRPPALPVR</sequence>
<evidence type="ECO:0000313" key="8">
    <source>
        <dbReference type="EMBL" id="GAA5050955.1"/>
    </source>
</evidence>
<comment type="caution">
    <text evidence="8">The sequence shown here is derived from an EMBL/GenBank/DDBJ whole genome shotgun (WGS) entry which is preliminary data.</text>
</comment>
<evidence type="ECO:0000256" key="3">
    <source>
        <dbReference type="ARBA" id="ARBA00022692"/>
    </source>
</evidence>
<evidence type="ECO:0000313" key="9">
    <source>
        <dbReference type="Proteomes" id="UP001500603"/>
    </source>
</evidence>
<dbReference type="InterPro" id="IPR000620">
    <property type="entry name" value="EamA_dom"/>
</dbReference>
<dbReference type="Pfam" id="PF00892">
    <property type="entry name" value="EamA"/>
    <property type="match status" value="2"/>
</dbReference>
<organism evidence="8 9">
    <name type="scientific">Nocardia callitridis</name>
    <dbReference type="NCBI Taxonomy" id="648753"/>
    <lineage>
        <taxon>Bacteria</taxon>
        <taxon>Bacillati</taxon>
        <taxon>Actinomycetota</taxon>
        <taxon>Actinomycetes</taxon>
        <taxon>Mycobacteriales</taxon>
        <taxon>Nocardiaceae</taxon>
        <taxon>Nocardia</taxon>
    </lineage>
</organism>
<evidence type="ECO:0000256" key="5">
    <source>
        <dbReference type="ARBA" id="ARBA00023136"/>
    </source>
</evidence>
<keyword evidence="5 6" id="KW-0472">Membrane</keyword>
<dbReference type="EMBL" id="BAABJM010000002">
    <property type="protein sequence ID" value="GAA5050955.1"/>
    <property type="molecule type" value="Genomic_DNA"/>
</dbReference>
<feature type="domain" description="EamA" evidence="7">
    <location>
        <begin position="20"/>
        <end position="156"/>
    </location>
</feature>
<dbReference type="PANTHER" id="PTHR32322:SF2">
    <property type="entry name" value="EAMA DOMAIN-CONTAINING PROTEIN"/>
    <property type="match status" value="1"/>
</dbReference>
<comment type="subcellular location">
    <subcellularLocation>
        <location evidence="1">Membrane</location>
        <topology evidence="1">Multi-pass membrane protein</topology>
    </subcellularLocation>
</comment>
<reference evidence="9" key="1">
    <citation type="journal article" date="2019" name="Int. J. Syst. Evol. Microbiol.">
        <title>The Global Catalogue of Microorganisms (GCM) 10K type strain sequencing project: providing services to taxonomists for standard genome sequencing and annotation.</title>
        <authorList>
            <consortium name="The Broad Institute Genomics Platform"/>
            <consortium name="The Broad Institute Genome Sequencing Center for Infectious Disease"/>
            <person name="Wu L."/>
            <person name="Ma J."/>
        </authorList>
    </citation>
    <scope>NUCLEOTIDE SEQUENCE [LARGE SCALE GENOMIC DNA]</scope>
    <source>
        <strain evidence="9">JCM 18298</strain>
    </source>
</reference>
<feature type="transmembrane region" description="Helical" evidence="6">
    <location>
        <begin position="230"/>
        <end position="250"/>
    </location>
</feature>
<feature type="transmembrane region" description="Helical" evidence="6">
    <location>
        <begin position="47"/>
        <end position="64"/>
    </location>
</feature>
<evidence type="ECO:0000256" key="1">
    <source>
        <dbReference type="ARBA" id="ARBA00004141"/>
    </source>
</evidence>
<feature type="transmembrane region" description="Helical" evidence="6">
    <location>
        <begin position="142"/>
        <end position="161"/>
    </location>
</feature>
<feature type="transmembrane region" description="Helical" evidence="6">
    <location>
        <begin position="20"/>
        <end position="41"/>
    </location>
</feature>